<name>D4FAB4_EDWTA</name>
<feature type="transmembrane region" description="Helical" evidence="7">
    <location>
        <begin position="188"/>
        <end position="209"/>
    </location>
</feature>
<keyword evidence="2" id="KW-1003">Cell membrane</keyword>
<accession>D4FAB4</accession>
<evidence type="ECO:0000256" key="4">
    <source>
        <dbReference type="ARBA" id="ARBA00022970"/>
    </source>
</evidence>
<keyword evidence="4" id="KW-0813">Transport</keyword>
<gene>
    <name evidence="8" type="ORF">EDWATA_03732</name>
</gene>
<dbReference type="AlphaFoldDB" id="D4FAB4"/>
<dbReference type="PANTHER" id="PTHR30086:SF20">
    <property type="entry name" value="ARGININE EXPORTER PROTEIN ARGO-RELATED"/>
    <property type="match status" value="1"/>
</dbReference>
<dbReference type="GO" id="GO:0005886">
    <property type="term" value="C:plasma membrane"/>
    <property type="evidence" value="ECO:0007669"/>
    <property type="project" value="UniProtKB-SubCell"/>
</dbReference>
<sequence length="210" mass="22900">MRSLIGMDSTLFLSLVGFLWVAAITPGPNNMLLTTSGANLGWRSSWPLMLGIILGMQTLLLLVAFGIGGLLLLYPTLHTLLKGLGSLYLLYIAWKVATSRYTRLTPTASEATLAPRAIRWHQGWLLQFLNPKAWLMTLGAVTSFTLPGSDYPTTVALISLAMALINLIAGILWLGFGTLIGRLLQSRHAWFAFNLAMGALTAACVLLIWR</sequence>
<dbReference type="Proteomes" id="UP000003692">
    <property type="component" value="Unassembled WGS sequence"/>
</dbReference>
<feature type="transmembrane region" description="Helical" evidence="7">
    <location>
        <begin position="47"/>
        <end position="73"/>
    </location>
</feature>
<keyword evidence="4" id="KW-0029">Amino-acid transport</keyword>
<feature type="transmembrane region" description="Helical" evidence="7">
    <location>
        <begin position="155"/>
        <end position="176"/>
    </location>
</feature>
<evidence type="ECO:0000256" key="3">
    <source>
        <dbReference type="ARBA" id="ARBA00022692"/>
    </source>
</evidence>
<evidence type="ECO:0000256" key="5">
    <source>
        <dbReference type="ARBA" id="ARBA00022989"/>
    </source>
</evidence>
<evidence type="ECO:0000256" key="2">
    <source>
        <dbReference type="ARBA" id="ARBA00022475"/>
    </source>
</evidence>
<feature type="transmembrane region" description="Helical" evidence="7">
    <location>
        <begin position="80"/>
        <end position="97"/>
    </location>
</feature>
<protein>
    <submittedName>
        <fullName evidence="8">Translocator protein, LysE family</fullName>
    </submittedName>
</protein>
<keyword evidence="3 7" id="KW-0812">Transmembrane</keyword>
<evidence type="ECO:0000313" key="9">
    <source>
        <dbReference type="Proteomes" id="UP000003692"/>
    </source>
</evidence>
<dbReference type="Pfam" id="PF01810">
    <property type="entry name" value="LysE"/>
    <property type="match status" value="1"/>
</dbReference>
<keyword evidence="5 7" id="KW-1133">Transmembrane helix</keyword>
<evidence type="ECO:0000256" key="1">
    <source>
        <dbReference type="ARBA" id="ARBA00004651"/>
    </source>
</evidence>
<evidence type="ECO:0000313" key="8">
    <source>
        <dbReference type="EMBL" id="EFE21256.1"/>
    </source>
</evidence>
<comment type="caution">
    <text evidence="8">The sequence shown here is derived from an EMBL/GenBank/DDBJ whole genome shotgun (WGS) entry which is preliminary data.</text>
</comment>
<proteinExistence type="predicted"/>
<dbReference type="HOGENOM" id="CLU_079569_1_0_6"/>
<dbReference type="EMBL" id="ADGK01000291">
    <property type="protein sequence ID" value="EFE21256.1"/>
    <property type="molecule type" value="Genomic_DNA"/>
</dbReference>
<reference evidence="8 9" key="1">
    <citation type="submission" date="2010-02" db="EMBL/GenBank/DDBJ databases">
        <authorList>
            <person name="Weinstock G."/>
            <person name="Sodergren E."/>
            <person name="Clifton S."/>
            <person name="Fulton L."/>
            <person name="Fulton B."/>
            <person name="Courtney L."/>
            <person name="Fronick C."/>
            <person name="Harrison M."/>
            <person name="Strong C."/>
            <person name="Farmer C."/>
            <person name="Delahaunty K."/>
            <person name="Markovic C."/>
            <person name="Hall O."/>
            <person name="Minx P."/>
            <person name="Tomlinson C."/>
            <person name="Mitreva M."/>
            <person name="Nelson J."/>
            <person name="Hou S."/>
            <person name="Wollam A."/>
            <person name="Pepin K.H."/>
            <person name="Johnson M."/>
            <person name="Bhonagiri V."/>
            <person name="Zhang X."/>
            <person name="Suruliraj S."/>
            <person name="Warren W."/>
            <person name="Chinwalla A."/>
            <person name="Mardis E.R."/>
            <person name="Wilson R.K."/>
        </authorList>
    </citation>
    <scope>NUCLEOTIDE SEQUENCE [LARGE SCALE GENOMIC DNA]</scope>
    <source>
        <strain evidence="8 9">ATCC 23685</strain>
    </source>
</reference>
<dbReference type="InterPro" id="IPR001123">
    <property type="entry name" value="LeuE-type"/>
</dbReference>
<comment type="subcellular location">
    <subcellularLocation>
        <location evidence="1">Cell membrane</location>
        <topology evidence="1">Multi-pass membrane protein</topology>
    </subcellularLocation>
</comment>
<evidence type="ECO:0000256" key="7">
    <source>
        <dbReference type="SAM" id="Phobius"/>
    </source>
</evidence>
<dbReference type="GO" id="GO:0033228">
    <property type="term" value="P:cysteine export across plasma membrane"/>
    <property type="evidence" value="ECO:0007669"/>
    <property type="project" value="TreeGrafter"/>
</dbReference>
<evidence type="ECO:0000256" key="6">
    <source>
        <dbReference type="ARBA" id="ARBA00023136"/>
    </source>
</evidence>
<dbReference type="PANTHER" id="PTHR30086">
    <property type="entry name" value="ARGININE EXPORTER PROTEIN ARGO"/>
    <property type="match status" value="1"/>
</dbReference>
<keyword evidence="6 7" id="KW-0472">Membrane</keyword>
<dbReference type="GO" id="GO:0015171">
    <property type="term" value="F:amino acid transmembrane transporter activity"/>
    <property type="evidence" value="ECO:0007669"/>
    <property type="project" value="TreeGrafter"/>
</dbReference>
<organism evidence="8 9">
    <name type="scientific">Edwardsiella tarda ATCC 23685</name>
    <dbReference type="NCBI Taxonomy" id="500638"/>
    <lineage>
        <taxon>Bacteria</taxon>
        <taxon>Pseudomonadati</taxon>
        <taxon>Pseudomonadota</taxon>
        <taxon>Gammaproteobacteria</taxon>
        <taxon>Enterobacterales</taxon>
        <taxon>Hafniaceae</taxon>
        <taxon>Edwardsiella</taxon>
    </lineage>
</organism>